<evidence type="ECO:0000256" key="3">
    <source>
        <dbReference type="ARBA" id="ARBA00005152"/>
    </source>
</evidence>
<dbReference type="PRINTS" id="PR00378">
    <property type="entry name" value="LIIMPHPHTASE"/>
</dbReference>
<comment type="cofactor">
    <cofactor evidence="2 8 9">
        <name>Mg(2+)</name>
        <dbReference type="ChEBI" id="CHEBI:18420"/>
    </cofactor>
</comment>
<evidence type="ECO:0000256" key="8">
    <source>
        <dbReference type="PIRSR" id="PIRSR600760-2"/>
    </source>
</evidence>
<gene>
    <name evidence="10" type="ORF">L798_04129</name>
</gene>
<dbReference type="GO" id="GO:0046854">
    <property type="term" value="P:phosphatidylinositol phosphate biosynthetic process"/>
    <property type="evidence" value="ECO:0007669"/>
    <property type="project" value="InterPro"/>
</dbReference>
<dbReference type="InterPro" id="IPR020550">
    <property type="entry name" value="Inositol_monophosphatase_CS"/>
</dbReference>
<evidence type="ECO:0000256" key="5">
    <source>
        <dbReference type="ARBA" id="ARBA00022723"/>
    </source>
</evidence>
<proteinExistence type="inferred from homology"/>
<feature type="binding site" evidence="8">
    <location>
        <position position="90"/>
    </location>
    <ligand>
        <name>Mg(2+)</name>
        <dbReference type="ChEBI" id="CHEBI:18420"/>
        <label>2</label>
    </ligand>
</feature>
<evidence type="ECO:0000256" key="2">
    <source>
        <dbReference type="ARBA" id="ARBA00001946"/>
    </source>
</evidence>
<evidence type="ECO:0000256" key="1">
    <source>
        <dbReference type="ARBA" id="ARBA00001033"/>
    </source>
</evidence>
<dbReference type="GO" id="GO:0007165">
    <property type="term" value="P:signal transduction"/>
    <property type="evidence" value="ECO:0007669"/>
    <property type="project" value="TreeGrafter"/>
</dbReference>
<dbReference type="InterPro" id="IPR020583">
    <property type="entry name" value="Inositol_monoP_metal-BS"/>
</dbReference>
<reference evidence="10 11" key="1">
    <citation type="journal article" date="2014" name="Nat. Commun.">
        <title>Molecular traces of alternative social organization in a termite genome.</title>
        <authorList>
            <person name="Terrapon N."/>
            <person name="Li C."/>
            <person name="Robertson H.M."/>
            <person name="Ji L."/>
            <person name="Meng X."/>
            <person name="Booth W."/>
            <person name="Chen Z."/>
            <person name="Childers C.P."/>
            <person name="Glastad K.M."/>
            <person name="Gokhale K."/>
            <person name="Gowin J."/>
            <person name="Gronenberg W."/>
            <person name="Hermansen R.A."/>
            <person name="Hu H."/>
            <person name="Hunt B.G."/>
            <person name="Huylmans A.K."/>
            <person name="Khalil S.M."/>
            <person name="Mitchell R.D."/>
            <person name="Munoz-Torres M.C."/>
            <person name="Mustard J.A."/>
            <person name="Pan H."/>
            <person name="Reese J.T."/>
            <person name="Scharf M.E."/>
            <person name="Sun F."/>
            <person name="Vogel H."/>
            <person name="Xiao J."/>
            <person name="Yang W."/>
            <person name="Yang Z."/>
            <person name="Yang Z."/>
            <person name="Zhou J."/>
            <person name="Zhu J."/>
            <person name="Brent C.S."/>
            <person name="Elsik C.G."/>
            <person name="Goodisman M.A."/>
            <person name="Liberles D.A."/>
            <person name="Roe R.M."/>
            <person name="Vargo E.L."/>
            <person name="Vilcinskas A."/>
            <person name="Wang J."/>
            <person name="Bornberg-Bauer E."/>
            <person name="Korb J."/>
            <person name="Zhang G."/>
            <person name="Liebig J."/>
        </authorList>
    </citation>
    <scope>NUCLEOTIDE SEQUENCE [LARGE SCALE GENOMIC DNA]</scope>
    <source>
        <tissue evidence="10">Whole organism</tissue>
    </source>
</reference>
<dbReference type="SUPFAM" id="SSF56655">
    <property type="entry name" value="Carbohydrate phosphatase"/>
    <property type="match status" value="1"/>
</dbReference>
<dbReference type="GO" id="GO:0008934">
    <property type="term" value="F:inositol monophosphate 1-phosphatase activity"/>
    <property type="evidence" value="ECO:0007669"/>
    <property type="project" value="InterPro"/>
</dbReference>
<feature type="binding site" evidence="8">
    <location>
        <position position="219"/>
    </location>
    <ligand>
        <name>Mg(2+)</name>
        <dbReference type="ChEBI" id="CHEBI:18420"/>
        <label>1</label>
        <note>catalytic</note>
    </ligand>
</feature>
<dbReference type="GO" id="GO:0046872">
    <property type="term" value="F:metal ion binding"/>
    <property type="evidence" value="ECO:0007669"/>
    <property type="project" value="UniProtKB-KW"/>
</dbReference>
<comment type="catalytic activity">
    <reaction evidence="1 9">
        <text>a myo-inositol phosphate + H2O = myo-inositol + phosphate</text>
        <dbReference type="Rhea" id="RHEA:24056"/>
        <dbReference type="ChEBI" id="CHEBI:15377"/>
        <dbReference type="ChEBI" id="CHEBI:17268"/>
        <dbReference type="ChEBI" id="CHEBI:43474"/>
        <dbReference type="ChEBI" id="CHEBI:84139"/>
        <dbReference type="EC" id="3.1.3.25"/>
    </reaction>
</comment>
<keyword evidence="6 9" id="KW-0378">Hydrolase</keyword>
<dbReference type="GO" id="GO:0006021">
    <property type="term" value="P:inositol biosynthetic process"/>
    <property type="evidence" value="ECO:0007669"/>
    <property type="project" value="UniProtKB-UniPathway"/>
</dbReference>
<evidence type="ECO:0000256" key="4">
    <source>
        <dbReference type="ARBA" id="ARBA00009759"/>
    </source>
</evidence>
<keyword evidence="7 8" id="KW-0460">Magnesium</keyword>
<dbReference type="FunFam" id="3.40.190.80:FF:000002">
    <property type="entry name" value="Inositol-1-monophosphatase"/>
    <property type="match status" value="1"/>
</dbReference>
<comment type="similarity">
    <text evidence="4 9">Belongs to the inositol monophosphatase superfamily.</text>
</comment>
<dbReference type="PROSITE" id="PS00629">
    <property type="entry name" value="IMP_1"/>
    <property type="match status" value="1"/>
</dbReference>
<dbReference type="OMA" id="ERGLHPW"/>
<dbReference type="FunFam" id="3.30.540.10:FF:000004">
    <property type="entry name" value="Inositol-1-monophosphatase"/>
    <property type="match status" value="1"/>
</dbReference>
<dbReference type="PRINTS" id="PR00377">
    <property type="entry name" value="IMPHPHTASES"/>
</dbReference>
<dbReference type="FunCoup" id="A0A067RKD6">
    <property type="interactions" value="641"/>
</dbReference>
<comment type="pathway">
    <text evidence="3 9">Polyol metabolism; myo-inositol biosynthesis; myo-inositol from D-glucose 6-phosphate: step 2/2.</text>
</comment>
<dbReference type="EMBL" id="KK852573">
    <property type="protein sequence ID" value="KDR21070.1"/>
    <property type="molecule type" value="Genomic_DNA"/>
</dbReference>
<dbReference type="PANTHER" id="PTHR20854">
    <property type="entry name" value="INOSITOL MONOPHOSPHATASE"/>
    <property type="match status" value="1"/>
</dbReference>
<organism evidence="10 11">
    <name type="scientific">Zootermopsis nevadensis</name>
    <name type="common">Dampwood termite</name>
    <dbReference type="NCBI Taxonomy" id="136037"/>
    <lineage>
        <taxon>Eukaryota</taxon>
        <taxon>Metazoa</taxon>
        <taxon>Ecdysozoa</taxon>
        <taxon>Arthropoda</taxon>
        <taxon>Hexapoda</taxon>
        <taxon>Insecta</taxon>
        <taxon>Pterygota</taxon>
        <taxon>Neoptera</taxon>
        <taxon>Polyneoptera</taxon>
        <taxon>Dictyoptera</taxon>
        <taxon>Blattodea</taxon>
        <taxon>Blattoidea</taxon>
        <taxon>Termitoidae</taxon>
        <taxon>Termopsidae</taxon>
        <taxon>Zootermopsis</taxon>
    </lineage>
</organism>
<dbReference type="InterPro" id="IPR020552">
    <property type="entry name" value="Inositol_monoPase_Li-sen"/>
</dbReference>
<dbReference type="Proteomes" id="UP000027135">
    <property type="component" value="Unassembled WGS sequence"/>
</dbReference>
<accession>A0A067RKD6</accession>
<dbReference type="PANTHER" id="PTHR20854:SF4">
    <property type="entry name" value="INOSITOL-1-MONOPHOSPHATASE-RELATED"/>
    <property type="match status" value="1"/>
</dbReference>
<dbReference type="UniPathway" id="UPA00823">
    <property type="reaction ID" value="UER00788"/>
</dbReference>
<dbReference type="PROSITE" id="PS00630">
    <property type="entry name" value="IMP_2"/>
    <property type="match status" value="1"/>
</dbReference>
<name>A0A067RKD6_ZOONE</name>
<evidence type="ECO:0000256" key="7">
    <source>
        <dbReference type="ARBA" id="ARBA00022842"/>
    </source>
</evidence>
<feature type="binding site" evidence="8">
    <location>
        <position position="70"/>
    </location>
    <ligand>
        <name>Mg(2+)</name>
        <dbReference type="ChEBI" id="CHEBI:18420"/>
        <label>1</label>
        <note>catalytic</note>
    </ligand>
</feature>
<evidence type="ECO:0000256" key="9">
    <source>
        <dbReference type="RuleBase" id="RU364068"/>
    </source>
</evidence>
<dbReference type="InterPro" id="IPR000760">
    <property type="entry name" value="Inositol_monophosphatase-like"/>
</dbReference>
<keyword evidence="11" id="KW-1185">Reference proteome</keyword>
<evidence type="ECO:0000313" key="11">
    <source>
        <dbReference type="Proteomes" id="UP000027135"/>
    </source>
</evidence>
<dbReference type="OrthoDB" id="10254945at2759"/>
<evidence type="ECO:0000256" key="6">
    <source>
        <dbReference type="ARBA" id="ARBA00022801"/>
    </source>
</evidence>
<dbReference type="Gene3D" id="3.30.540.10">
    <property type="entry name" value="Fructose-1,6-Bisphosphatase, subunit A, domain 1"/>
    <property type="match status" value="1"/>
</dbReference>
<dbReference type="STRING" id="136037.A0A067RKD6"/>
<dbReference type="eggNOG" id="KOG2951">
    <property type="taxonomic scope" value="Eukaryota"/>
</dbReference>
<dbReference type="InterPro" id="IPR033942">
    <property type="entry name" value="IMPase"/>
</dbReference>
<feature type="binding site" evidence="8">
    <location>
        <position position="93"/>
    </location>
    <ligand>
        <name>Mg(2+)</name>
        <dbReference type="ChEBI" id="CHEBI:18420"/>
        <label>2</label>
    </ligand>
</feature>
<dbReference type="EC" id="3.1.3.25" evidence="9"/>
<dbReference type="InParanoid" id="A0A067RKD6"/>
<dbReference type="CDD" id="cd01639">
    <property type="entry name" value="IMPase"/>
    <property type="match status" value="1"/>
</dbReference>
<evidence type="ECO:0000313" key="10">
    <source>
        <dbReference type="EMBL" id="KDR21070.1"/>
    </source>
</evidence>
<dbReference type="AlphaFoldDB" id="A0A067RKD6"/>
<protein>
    <recommendedName>
        <fullName evidence="9">Inositol-1-monophosphatase</fullName>
        <ecNumber evidence="9">3.1.3.25</ecNumber>
    </recommendedName>
</protein>
<keyword evidence="5 8" id="KW-0479">Metal-binding</keyword>
<sequence length="273" mass="30138">MTEDLDECYDVIVKLSKKGGQLIHERIWSQKSVQFKSCEVDLVTETDQEVEKLLISSLKSKFPGHKFIGEESTAAGIKCELTDYPTWIIDPVDGTMNFVHGYPNVCVSVALWVDKVAEIGIIYNPVLELFFSARRGQGAFLNGKPIHVSQENDLSKSLIGYEFGTSRDPEKMKVVMENMNILTPLVHGVRSTGSCAQNMAMVALGGTDANFEYGIHAWDIAAGYLIVTEAGGVVIDPAGGPFDVLSRRYLCACSQDLADQLVTIIKQHYPERD</sequence>
<dbReference type="Pfam" id="PF00459">
    <property type="entry name" value="Inositol_P"/>
    <property type="match status" value="1"/>
</dbReference>
<dbReference type="Gene3D" id="3.40.190.80">
    <property type="match status" value="1"/>
</dbReference>